<accession>B7K060</accession>
<dbReference type="eggNOG" id="COG0312">
    <property type="taxonomic scope" value="Bacteria"/>
</dbReference>
<organism evidence="4 5">
    <name type="scientific">Rippkaea orientalis (strain PCC 8801 / RF-1)</name>
    <name type="common">Cyanothece sp. (strain PCC 8801)</name>
    <dbReference type="NCBI Taxonomy" id="41431"/>
    <lineage>
        <taxon>Bacteria</taxon>
        <taxon>Bacillati</taxon>
        <taxon>Cyanobacteriota</taxon>
        <taxon>Cyanophyceae</taxon>
        <taxon>Oscillatoriophycideae</taxon>
        <taxon>Chroococcales</taxon>
        <taxon>Aphanothecaceae</taxon>
        <taxon>Rippkaea</taxon>
        <taxon>Rippkaea orientalis</taxon>
    </lineage>
</organism>
<dbReference type="RefSeq" id="WP_012595475.1">
    <property type="nucleotide sequence ID" value="NC_011726.1"/>
</dbReference>
<dbReference type="EMBL" id="CP001287">
    <property type="protein sequence ID" value="ACK66207.1"/>
    <property type="molecule type" value="Genomic_DNA"/>
</dbReference>
<sequence length="427" mass="47059">MTIDPQQLIELALKSGADTAEVYQSSSRSHPVFFEANRLKQLESQESQGTALRLWREGCPGLVVGYGAIDPQELVNKAIALSQLNCSEIIELSEPRKAIYPNIGQSLSVETLIEIGKNAIDKLRDAYPDTICSGEFACEEETTLLINSQGLHCQYQETSLNYYLGLEWVRGEDFLGIYDGEHTRNELDPDQVIKQILKRLEWAQQNVSPPTGKIPVLFTPEAASMFWETVADAINGKRVLENSSPWSDKLGEIIVSNHLTLFQDPQQDPYSCPFDDEGTTTQFLSLITQGKLTQFYSDRTTARELGNNSTGNGFRPSLGRYPTPNLVNLMIEPGDASLETLISQLDKALVVDQLLGGGADISGEFSVNIDLGYRIENGQITGRVKDTMVAGNVYTALKQVIALGNDCRWHGSCYTPSLVIEGLSVIG</sequence>
<evidence type="ECO:0000259" key="3">
    <source>
        <dbReference type="Pfam" id="PF19289"/>
    </source>
</evidence>
<dbReference type="InterPro" id="IPR047657">
    <property type="entry name" value="PmbA"/>
</dbReference>
<dbReference type="GO" id="GO:0008237">
    <property type="term" value="F:metallopeptidase activity"/>
    <property type="evidence" value="ECO:0007669"/>
    <property type="project" value="InterPro"/>
</dbReference>
<dbReference type="AlphaFoldDB" id="B7K060"/>
<gene>
    <name evidence="4" type="ordered locus">PCC8801_2179</name>
</gene>
<dbReference type="SUPFAM" id="SSF111283">
    <property type="entry name" value="Putative modulator of DNA gyrase, PmbA/TldD"/>
    <property type="match status" value="1"/>
</dbReference>
<evidence type="ECO:0000259" key="2">
    <source>
        <dbReference type="Pfam" id="PF01523"/>
    </source>
</evidence>
<dbReference type="Proteomes" id="UP000008204">
    <property type="component" value="Chromosome"/>
</dbReference>
<name>B7K060_RIPO1</name>
<protein>
    <submittedName>
        <fullName evidence="4">Peptidase U62 modulator of DNA gyrase</fullName>
    </submittedName>
</protein>
<dbReference type="STRING" id="41431.PCC8801_2179"/>
<dbReference type="OrthoDB" id="440929at2"/>
<dbReference type="InterPro" id="IPR045569">
    <property type="entry name" value="Metalloprtase-TldD/E_C"/>
</dbReference>
<dbReference type="PANTHER" id="PTHR43421:SF1">
    <property type="entry name" value="METALLOPROTEASE PMBA"/>
    <property type="match status" value="1"/>
</dbReference>
<dbReference type="Pfam" id="PF01523">
    <property type="entry name" value="PmbA_TldD_1st"/>
    <property type="match status" value="1"/>
</dbReference>
<feature type="domain" description="Metalloprotease TldD/E C-terminal" evidence="3">
    <location>
        <begin position="211"/>
        <end position="427"/>
    </location>
</feature>
<dbReference type="InterPro" id="IPR036059">
    <property type="entry name" value="TldD/PmbA_sf"/>
</dbReference>
<dbReference type="InterPro" id="IPR002510">
    <property type="entry name" value="Metalloprtase-TldD/E_N"/>
</dbReference>
<evidence type="ECO:0000313" key="4">
    <source>
        <dbReference type="EMBL" id="ACK66207.1"/>
    </source>
</evidence>
<evidence type="ECO:0000313" key="5">
    <source>
        <dbReference type="Proteomes" id="UP000008204"/>
    </source>
</evidence>
<reference evidence="5" key="1">
    <citation type="journal article" date="2011" name="MBio">
        <title>Novel metabolic attributes of the genus Cyanothece, comprising a group of unicellular nitrogen-fixing Cyanobacteria.</title>
        <authorList>
            <person name="Bandyopadhyay A."/>
            <person name="Elvitigala T."/>
            <person name="Welsh E."/>
            <person name="Stockel J."/>
            <person name="Liberton M."/>
            <person name="Min H."/>
            <person name="Sherman L.A."/>
            <person name="Pakrasi H.B."/>
        </authorList>
    </citation>
    <scope>NUCLEOTIDE SEQUENCE [LARGE SCALE GENOMIC DNA]</scope>
    <source>
        <strain evidence="5">PCC 8801</strain>
    </source>
</reference>
<feature type="domain" description="Metalloprotease TldD/E N-terminal" evidence="2">
    <location>
        <begin position="20"/>
        <end position="81"/>
    </location>
</feature>
<dbReference type="GO" id="GO:0006508">
    <property type="term" value="P:proteolysis"/>
    <property type="evidence" value="ECO:0007669"/>
    <property type="project" value="InterPro"/>
</dbReference>
<dbReference type="KEGG" id="cyp:PCC8801_2179"/>
<dbReference type="Gene3D" id="3.30.2290.10">
    <property type="entry name" value="PmbA/TldD superfamily"/>
    <property type="match status" value="1"/>
</dbReference>
<dbReference type="PANTHER" id="PTHR43421">
    <property type="entry name" value="METALLOPROTEASE PMBA"/>
    <property type="match status" value="1"/>
</dbReference>
<dbReference type="InterPro" id="IPR035068">
    <property type="entry name" value="TldD/PmbA_N"/>
</dbReference>
<dbReference type="HOGENOM" id="CLU_026425_4_2_3"/>
<dbReference type="GO" id="GO:0005829">
    <property type="term" value="C:cytosol"/>
    <property type="evidence" value="ECO:0007669"/>
    <property type="project" value="TreeGrafter"/>
</dbReference>
<comment type="similarity">
    <text evidence="1">Belongs to the peptidase U62 family.</text>
</comment>
<evidence type="ECO:0000256" key="1">
    <source>
        <dbReference type="ARBA" id="ARBA00005836"/>
    </source>
</evidence>
<dbReference type="Pfam" id="PF19289">
    <property type="entry name" value="PmbA_TldD_3rd"/>
    <property type="match status" value="1"/>
</dbReference>
<proteinExistence type="inferred from homology"/>
<keyword evidence="5" id="KW-1185">Reference proteome</keyword>